<sequence length="162" mass="18381">MHKVTNWDEIKKQVGFKSFLVVALPPLTVDPAAKIHARDLKNAGKFLSPKKYGKALKQFMKDAEGDPDLAMFLSLRSPKNERHLVATIHSALRTFAYREEGIKLLIYMMQDMAARGWTPKYVEEKVVFPLVLQDSEFFGAIISLYGRYYKVKNGPTTLSASL</sequence>
<evidence type="ECO:0000313" key="1">
    <source>
        <dbReference type="EMBL" id="CAK7927814.1"/>
    </source>
</evidence>
<comment type="caution">
    <text evidence="1">The sequence shown here is derived from an EMBL/GenBank/DDBJ whole genome shotgun (WGS) entry which is preliminary data.</text>
</comment>
<accession>A0AAV1TZH4</accession>
<gene>
    <name evidence="1" type="ORF">PM001_LOCUS12964</name>
</gene>
<evidence type="ECO:0000313" key="2">
    <source>
        <dbReference type="Proteomes" id="UP001162060"/>
    </source>
</evidence>
<proteinExistence type="predicted"/>
<name>A0AAV1TZH4_9STRA</name>
<dbReference type="EMBL" id="CAKLBY020000116">
    <property type="protein sequence ID" value="CAK7927814.1"/>
    <property type="molecule type" value="Genomic_DNA"/>
</dbReference>
<organism evidence="1 2">
    <name type="scientific">Peronospora matthiolae</name>
    <dbReference type="NCBI Taxonomy" id="2874970"/>
    <lineage>
        <taxon>Eukaryota</taxon>
        <taxon>Sar</taxon>
        <taxon>Stramenopiles</taxon>
        <taxon>Oomycota</taxon>
        <taxon>Peronosporomycetes</taxon>
        <taxon>Peronosporales</taxon>
        <taxon>Peronosporaceae</taxon>
        <taxon>Peronospora</taxon>
    </lineage>
</organism>
<reference evidence="1" key="1">
    <citation type="submission" date="2024-01" db="EMBL/GenBank/DDBJ databases">
        <authorList>
            <person name="Webb A."/>
        </authorList>
    </citation>
    <scope>NUCLEOTIDE SEQUENCE</scope>
    <source>
        <strain evidence="1">Pm1</strain>
    </source>
</reference>
<protein>
    <submittedName>
        <fullName evidence="1">Uncharacterized protein</fullName>
    </submittedName>
</protein>
<dbReference type="AlphaFoldDB" id="A0AAV1TZH4"/>
<dbReference type="Proteomes" id="UP001162060">
    <property type="component" value="Unassembled WGS sequence"/>
</dbReference>